<proteinExistence type="inferred from homology"/>
<sequence>MSQFSESSNWGDKPILPKCHHPSVSKSLPKTISLLILIALSPKTMHFPNSSTFKPQLTNYSFVLQESFTRMGSLISMCLSNSKGNTNAPTTDSSTWYPQPDQHISIRTFRELKKQAQTSKPIWRKTETSLIMEFSRSMDDQLEEVANLPTTLMPRLSMQAMQPRPSIYSERNNPETFLQIIIISKQMQKGFLLRLRNHGFLRFPSPHSLTFQKRCKSGQIIISGEVPLRGRRDRLVSSSRVNSRTGKTMWARALGPHTYLSGHLDFNGTVYSNQVEYTVIAAVAPHYLKLKHWKELIGSQKDWQSNCKYGKPVQIQGGIPSIVLCNPGSGFQLSRFPQQRGKRITQELDPQECALHHPQLPPQ</sequence>
<dbReference type="GeneID" id="37617270"/>
<name>E9KZK8_9GEMI</name>
<evidence type="ECO:0000256" key="2">
    <source>
        <dbReference type="ARBA" id="ARBA00022581"/>
    </source>
</evidence>
<evidence type="ECO:0000256" key="1">
    <source>
        <dbReference type="ARBA" id="ARBA00008996"/>
    </source>
</evidence>
<dbReference type="KEGG" id="vg:37617270"/>
<protein>
    <submittedName>
        <fullName evidence="3">Replication-associated protein</fullName>
    </submittedName>
</protein>
<evidence type="ECO:0000313" key="3">
    <source>
        <dbReference type="EMBL" id="ADW10637.1"/>
    </source>
</evidence>
<gene>
    <name evidence="3" type="primary">AC1</name>
</gene>
<dbReference type="Pfam" id="PF01492">
    <property type="entry name" value="Gemini_C4"/>
    <property type="match status" value="1"/>
</dbReference>
<accession>E9KZK8</accession>
<dbReference type="OrthoDB" id="9195at10239"/>
<comment type="similarity">
    <text evidence="1">Belongs to the geminiviridae protein AC4/C4 family.</text>
</comment>
<organism evidence="3 4">
    <name type="scientific">Chino del tomate Amazonas virus</name>
    <dbReference type="NCBI Taxonomy" id="858516"/>
    <lineage>
        <taxon>Viruses</taxon>
        <taxon>Monodnaviria</taxon>
        <taxon>Shotokuvirae</taxon>
        <taxon>Cressdnaviricota</taxon>
        <taxon>Repensiviricetes</taxon>
        <taxon>Geplafuvirales</taxon>
        <taxon>Geminiviridae</taxon>
        <taxon>Begomovirus</taxon>
        <taxon>Begomovirus solanumamazonasense</taxon>
    </lineage>
</organism>
<reference evidence="3" key="1">
    <citation type="submission" date="2011-01" db="EMBL/GenBank/DDBJ databases">
        <title>Genomic organization of Chino del tomate Amazonas virus, a bipartite begomovirus endemic to the Amazon region of Brazil.</title>
        <authorList>
            <person name="Fonseca M.E.N."/>
            <person name="Boiteux L.S."/>
            <person name="Fernandes N.A.N."/>
            <person name="Costa A.F."/>
        </authorList>
    </citation>
    <scope>NUCLEOTIDE SEQUENCE [LARGE SCALE GENOMIC DNA]</scope>
    <source>
        <strain evidence="3">AM10</strain>
    </source>
</reference>
<keyword evidence="4" id="KW-1185">Reference proteome</keyword>
<dbReference type="InterPro" id="IPR002488">
    <property type="entry name" value="Gemini_C4"/>
</dbReference>
<dbReference type="RefSeq" id="YP_009506399.1">
    <property type="nucleotide sequence ID" value="NC_038443.1"/>
</dbReference>
<evidence type="ECO:0000313" key="4">
    <source>
        <dbReference type="Proteomes" id="UP000243569"/>
    </source>
</evidence>
<dbReference type="Proteomes" id="UP000243569">
    <property type="component" value="Segment DNA A"/>
</dbReference>
<dbReference type="EMBL" id="HM357461">
    <property type="protein sequence ID" value="ADW10637.1"/>
    <property type="molecule type" value="Genomic_DNA"/>
</dbReference>
<keyword evidence="2" id="KW-0945">Host-virus interaction</keyword>